<sequence length="352" mass="39170">MTRHPDTPAPLLNGPFLGPAAIAEGLITAEQLRSEIWVRMAKGVYTHVSTRPDSLPTMARVVALMLPKGALLGGSAAAALHGADYWRRGDPIAVVTPRDAPLHPFKVRGAAVRITHAEVLPEDTTRTLGIPLTAPLRTAFDLTRLAVPGRSTADPANLRENVAALNTFLAVGRTRGDTRSTLFTPHLFRTYIARDRFYRWRGVRRAAAVARFARTELESPEESRLMMDLVGAGLPVPEVQYEVSIGARRDRRARLDLCYVFDEGKSLVAIEYDGEVHAQRRHEDIERWQLIRDQGVRLYVVTSRTRDTVLPSAIAEVKARLRRQGATIGDYHPRQAARLQREAADRLRATEC</sequence>
<evidence type="ECO:0000313" key="1">
    <source>
        <dbReference type="EMBL" id="MDA2803221.1"/>
    </source>
</evidence>
<proteinExistence type="predicted"/>
<reference evidence="1" key="1">
    <citation type="submission" date="2023-01" db="EMBL/GenBank/DDBJ databases">
        <title>Draft genome sequence of Nocardiopsis sp. LSu2-4 isolated from halophytes.</title>
        <authorList>
            <person name="Duangmal K."/>
            <person name="Chantavorakit T."/>
        </authorList>
    </citation>
    <scope>NUCLEOTIDE SEQUENCE</scope>
    <source>
        <strain evidence="1">LSu2-4</strain>
    </source>
</reference>
<keyword evidence="2" id="KW-1185">Reference proteome</keyword>
<dbReference type="RefSeq" id="WP_270675471.1">
    <property type="nucleotide sequence ID" value="NZ_JAQFWP010000002.1"/>
</dbReference>
<accession>A0ABT4TF49</accession>
<gene>
    <name evidence="1" type="ORF">O4U47_01745</name>
</gene>
<evidence type="ECO:0000313" key="2">
    <source>
        <dbReference type="Proteomes" id="UP001165685"/>
    </source>
</evidence>
<organism evidence="1 2">
    <name type="scientific">Nocardiopsis suaedae</name>
    <dbReference type="NCBI Taxonomy" id="3018444"/>
    <lineage>
        <taxon>Bacteria</taxon>
        <taxon>Bacillati</taxon>
        <taxon>Actinomycetota</taxon>
        <taxon>Actinomycetes</taxon>
        <taxon>Streptosporangiales</taxon>
        <taxon>Nocardiopsidaceae</taxon>
        <taxon>Nocardiopsis</taxon>
    </lineage>
</organism>
<comment type="caution">
    <text evidence="1">The sequence shown here is derived from an EMBL/GenBank/DDBJ whole genome shotgun (WGS) entry which is preliminary data.</text>
</comment>
<name>A0ABT4TF49_9ACTN</name>
<dbReference type="Proteomes" id="UP001165685">
    <property type="component" value="Unassembled WGS sequence"/>
</dbReference>
<protein>
    <recommendedName>
        <fullName evidence="3">DUF559 domain-containing protein</fullName>
    </recommendedName>
</protein>
<evidence type="ECO:0008006" key="3">
    <source>
        <dbReference type="Google" id="ProtNLM"/>
    </source>
</evidence>
<dbReference type="EMBL" id="JAQFWP010000002">
    <property type="protein sequence ID" value="MDA2803221.1"/>
    <property type="molecule type" value="Genomic_DNA"/>
</dbReference>